<feature type="transmembrane region" description="Helical" evidence="1">
    <location>
        <begin position="123"/>
        <end position="141"/>
    </location>
</feature>
<name>A0A231H3B5_9NOCA</name>
<sequence>MRAVVHLVLFACGVVMAVGAFGPFVGVVQARHIRLVDIRDGFVTGIPLDGVQAQSPQLRASYTVVLLLVALVMLLAGLFGSRMLGWLAVLAGIAALVVPAWRLNQRFDSQLRDDYQHLLTGTWGLYLFGGAVVVAILALLVPGERPRRRAAVGAGEKQVR</sequence>
<keyword evidence="1" id="KW-1133">Transmembrane helix</keyword>
<comment type="caution">
    <text evidence="2">The sequence shown here is derived from an EMBL/GenBank/DDBJ whole genome shotgun (WGS) entry which is preliminary data.</text>
</comment>
<dbReference type="RefSeq" id="WP_094026269.1">
    <property type="nucleotide sequence ID" value="NZ_NGAF01000009.1"/>
</dbReference>
<accession>A0A231H3B5</accession>
<evidence type="ECO:0000313" key="3">
    <source>
        <dbReference type="Proteomes" id="UP000215506"/>
    </source>
</evidence>
<organism evidence="2 3">
    <name type="scientific">Nocardia cerradoensis</name>
    <dbReference type="NCBI Taxonomy" id="85688"/>
    <lineage>
        <taxon>Bacteria</taxon>
        <taxon>Bacillati</taxon>
        <taxon>Actinomycetota</taxon>
        <taxon>Actinomycetes</taxon>
        <taxon>Mycobacteriales</taxon>
        <taxon>Nocardiaceae</taxon>
        <taxon>Nocardia</taxon>
    </lineage>
</organism>
<reference evidence="2 3" key="1">
    <citation type="submission" date="2017-07" db="EMBL/GenBank/DDBJ databases">
        <title>First draft Genome Sequence of Nocardia cerradoensis isolated from human infection.</title>
        <authorList>
            <person name="Carrasco G."/>
        </authorList>
    </citation>
    <scope>NUCLEOTIDE SEQUENCE [LARGE SCALE GENOMIC DNA]</scope>
    <source>
        <strain evidence="2 3">CNM20130759</strain>
    </source>
</reference>
<feature type="transmembrane region" description="Helical" evidence="1">
    <location>
        <begin position="60"/>
        <end position="79"/>
    </location>
</feature>
<protein>
    <submittedName>
        <fullName evidence="2">Uncharacterized protein</fullName>
    </submittedName>
</protein>
<keyword evidence="1" id="KW-0472">Membrane</keyword>
<evidence type="ECO:0000256" key="1">
    <source>
        <dbReference type="SAM" id="Phobius"/>
    </source>
</evidence>
<dbReference type="Proteomes" id="UP000215506">
    <property type="component" value="Unassembled WGS sequence"/>
</dbReference>
<proteinExistence type="predicted"/>
<keyword evidence="3" id="KW-1185">Reference proteome</keyword>
<gene>
    <name evidence="2" type="ORF">B7C42_04227</name>
</gene>
<feature type="transmembrane region" description="Helical" evidence="1">
    <location>
        <begin position="86"/>
        <end position="103"/>
    </location>
</feature>
<evidence type="ECO:0000313" key="2">
    <source>
        <dbReference type="EMBL" id="OXR43360.1"/>
    </source>
</evidence>
<dbReference type="EMBL" id="NGAF01000009">
    <property type="protein sequence ID" value="OXR43360.1"/>
    <property type="molecule type" value="Genomic_DNA"/>
</dbReference>
<dbReference type="AlphaFoldDB" id="A0A231H3B5"/>
<keyword evidence="1" id="KW-0812">Transmembrane</keyword>